<evidence type="ECO:0000313" key="1">
    <source>
        <dbReference type="EMBL" id="KAF2791659.1"/>
    </source>
</evidence>
<accession>A0A6A6X5R1</accession>
<proteinExistence type="predicted"/>
<dbReference type="Proteomes" id="UP000799757">
    <property type="component" value="Unassembled WGS sequence"/>
</dbReference>
<organism evidence="1 2">
    <name type="scientific">Melanomma pulvis-pyrius CBS 109.77</name>
    <dbReference type="NCBI Taxonomy" id="1314802"/>
    <lineage>
        <taxon>Eukaryota</taxon>
        <taxon>Fungi</taxon>
        <taxon>Dikarya</taxon>
        <taxon>Ascomycota</taxon>
        <taxon>Pezizomycotina</taxon>
        <taxon>Dothideomycetes</taxon>
        <taxon>Pleosporomycetidae</taxon>
        <taxon>Pleosporales</taxon>
        <taxon>Melanommataceae</taxon>
        <taxon>Melanomma</taxon>
    </lineage>
</organism>
<sequence length="54" mass="5915">MVVSPVELYRSVQLEPICHPVEKRSCILVCVEPDAPGFCCHSMPTKPDTCPNTG</sequence>
<reference evidence="1" key="1">
    <citation type="journal article" date="2020" name="Stud. Mycol.">
        <title>101 Dothideomycetes genomes: a test case for predicting lifestyles and emergence of pathogens.</title>
        <authorList>
            <person name="Haridas S."/>
            <person name="Albert R."/>
            <person name="Binder M."/>
            <person name="Bloem J."/>
            <person name="Labutti K."/>
            <person name="Salamov A."/>
            <person name="Andreopoulos B."/>
            <person name="Baker S."/>
            <person name="Barry K."/>
            <person name="Bills G."/>
            <person name="Bluhm B."/>
            <person name="Cannon C."/>
            <person name="Castanera R."/>
            <person name="Culley D."/>
            <person name="Daum C."/>
            <person name="Ezra D."/>
            <person name="Gonzalez J."/>
            <person name="Henrissat B."/>
            <person name="Kuo A."/>
            <person name="Liang C."/>
            <person name="Lipzen A."/>
            <person name="Lutzoni F."/>
            <person name="Magnuson J."/>
            <person name="Mondo S."/>
            <person name="Nolan M."/>
            <person name="Ohm R."/>
            <person name="Pangilinan J."/>
            <person name="Park H.-J."/>
            <person name="Ramirez L."/>
            <person name="Alfaro M."/>
            <person name="Sun H."/>
            <person name="Tritt A."/>
            <person name="Yoshinaga Y."/>
            <person name="Zwiers L.-H."/>
            <person name="Turgeon B."/>
            <person name="Goodwin S."/>
            <person name="Spatafora J."/>
            <person name="Crous P."/>
            <person name="Grigoriev I."/>
        </authorList>
    </citation>
    <scope>NUCLEOTIDE SEQUENCE</scope>
    <source>
        <strain evidence="1">CBS 109.77</strain>
    </source>
</reference>
<dbReference type="EMBL" id="MU002008">
    <property type="protein sequence ID" value="KAF2791659.1"/>
    <property type="molecule type" value="Genomic_DNA"/>
</dbReference>
<protein>
    <submittedName>
        <fullName evidence="1">Uncharacterized protein</fullName>
    </submittedName>
</protein>
<keyword evidence="2" id="KW-1185">Reference proteome</keyword>
<evidence type="ECO:0000313" key="2">
    <source>
        <dbReference type="Proteomes" id="UP000799757"/>
    </source>
</evidence>
<name>A0A6A6X5R1_9PLEO</name>
<gene>
    <name evidence="1" type="ORF">K505DRAFT_326691</name>
</gene>
<dbReference type="AlphaFoldDB" id="A0A6A6X5R1"/>